<sequence>MEGRKISFVVLAMAGLLTACGSRVWGDDSEISTALAFGEAEECTQNAKTREDTIVKISDCLSEQVPEIDDWAAYVDLKSDGQAYLYQTYDLETEEVYKDGAGSEYLGEYYSVHVSEMWEDHSVSWSTFYVSVNFDKVLWKDMVGLADSEFEVYTLEEWRNSSYYPSLDD</sequence>
<organism evidence="1 2">
    <name type="scientific">Roseburia intestinalis</name>
    <dbReference type="NCBI Taxonomy" id="166486"/>
    <lineage>
        <taxon>Bacteria</taxon>
        <taxon>Bacillati</taxon>
        <taxon>Bacillota</taxon>
        <taxon>Clostridia</taxon>
        <taxon>Lachnospirales</taxon>
        <taxon>Lachnospiraceae</taxon>
        <taxon>Roseburia</taxon>
    </lineage>
</organism>
<accession>A0A3R6JCX0</accession>
<dbReference type="EMBL" id="QRQN01000039">
    <property type="protein sequence ID" value="RHN02428.1"/>
    <property type="molecule type" value="Genomic_DNA"/>
</dbReference>
<reference evidence="1 2" key="1">
    <citation type="submission" date="2018-08" db="EMBL/GenBank/DDBJ databases">
        <title>A genome reference for cultivated species of the human gut microbiota.</title>
        <authorList>
            <person name="Zou Y."/>
            <person name="Xue W."/>
            <person name="Luo G."/>
        </authorList>
    </citation>
    <scope>NUCLEOTIDE SEQUENCE [LARGE SCALE GENOMIC DNA]</scope>
    <source>
        <strain evidence="1 2">AF31-21AC</strain>
    </source>
</reference>
<dbReference type="Proteomes" id="UP000283586">
    <property type="component" value="Unassembled WGS sequence"/>
</dbReference>
<protein>
    <submittedName>
        <fullName evidence="1">Uncharacterized protein</fullName>
    </submittedName>
</protein>
<dbReference type="AlphaFoldDB" id="A0A3R6JCX0"/>
<comment type="caution">
    <text evidence="1">The sequence shown here is derived from an EMBL/GenBank/DDBJ whole genome shotgun (WGS) entry which is preliminary data.</text>
</comment>
<evidence type="ECO:0000313" key="2">
    <source>
        <dbReference type="Proteomes" id="UP000283586"/>
    </source>
</evidence>
<gene>
    <name evidence="1" type="ORF">DWZ31_18815</name>
</gene>
<name>A0A3R6JCX0_9FIRM</name>
<dbReference type="GeneID" id="61431585"/>
<dbReference type="RefSeq" id="WP_006859529.1">
    <property type="nucleotide sequence ID" value="NZ_CP102289.1"/>
</dbReference>
<evidence type="ECO:0000313" key="1">
    <source>
        <dbReference type="EMBL" id="RHN02428.1"/>
    </source>
</evidence>
<dbReference type="PROSITE" id="PS51257">
    <property type="entry name" value="PROKAR_LIPOPROTEIN"/>
    <property type="match status" value="1"/>
</dbReference>
<proteinExistence type="predicted"/>